<sequence length="79" mass="8790">MSEPSFIPPVKPVGMELVMFYPCPYCGRNVPLLAPTEASMGSCDFCRKQFPLVPIDNTTVQYIKLILHNGQAAIDPEYV</sequence>
<organism evidence="1 2">
    <name type="scientific">Desulfonatronospira thiodismutans ASO3-1</name>
    <dbReference type="NCBI Taxonomy" id="555779"/>
    <lineage>
        <taxon>Bacteria</taxon>
        <taxon>Pseudomonadati</taxon>
        <taxon>Thermodesulfobacteriota</taxon>
        <taxon>Desulfovibrionia</taxon>
        <taxon>Desulfovibrionales</taxon>
        <taxon>Desulfonatronovibrionaceae</taxon>
        <taxon>Desulfonatronospira</taxon>
    </lineage>
</organism>
<comment type="caution">
    <text evidence="1">The sequence shown here is derived from an EMBL/GenBank/DDBJ whole genome shotgun (WGS) entry which is preliminary data.</text>
</comment>
<reference evidence="1" key="1">
    <citation type="submission" date="2010-05" db="EMBL/GenBank/DDBJ databases">
        <title>The draft genome of Desulfonatronospira thiodismutans ASO3-1.</title>
        <authorList>
            <consortium name="US DOE Joint Genome Institute (JGI-PGF)"/>
            <person name="Lucas S."/>
            <person name="Copeland A."/>
            <person name="Lapidus A."/>
            <person name="Cheng J.-F."/>
            <person name="Bruce D."/>
            <person name="Goodwin L."/>
            <person name="Pitluck S."/>
            <person name="Chertkov O."/>
            <person name="Brettin T."/>
            <person name="Detter J.C."/>
            <person name="Han C."/>
            <person name="Land M.L."/>
            <person name="Hauser L."/>
            <person name="Kyrpides N."/>
            <person name="Mikhailova N."/>
            <person name="Muyzer G."/>
            <person name="Woyke T."/>
        </authorList>
    </citation>
    <scope>NUCLEOTIDE SEQUENCE [LARGE SCALE GENOMIC DNA]</scope>
    <source>
        <strain evidence="1">ASO3-1</strain>
    </source>
</reference>
<gene>
    <name evidence="1" type="ORF">Dthio_PD0843</name>
</gene>
<proteinExistence type="predicted"/>
<evidence type="ECO:0000313" key="2">
    <source>
        <dbReference type="Proteomes" id="UP000005496"/>
    </source>
</evidence>
<name>D6SS43_9BACT</name>
<dbReference type="eggNOG" id="ENOG50345RY">
    <property type="taxonomic scope" value="Bacteria"/>
</dbReference>
<keyword evidence="2" id="KW-1185">Reference proteome</keyword>
<dbReference type="OrthoDB" id="5459098at2"/>
<dbReference type="EMBL" id="ACJN02000003">
    <property type="protein sequence ID" value="EFI33509.1"/>
    <property type="molecule type" value="Genomic_DNA"/>
</dbReference>
<accession>D6SS43</accession>
<dbReference type="RefSeq" id="WP_008870861.1">
    <property type="nucleotide sequence ID" value="NZ_ACJN02000003.1"/>
</dbReference>
<dbReference type="AlphaFoldDB" id="D6SS43"/>
<evidence type="ECO:0000313" key="1">
    <source>
        <dbReference type="EMBL" id="EFI33509.1"/>
    </source>
</evidence>
<protein>
    <submittedName>
        <fullName evidence="1">Uncharacterized protein</fullName>
    </submittedName>
</protein>
<dbReference type="Proteomes" id="UP000005496">
    <property type="component" value="Unassembled WGS sequence"/>
</dbReference>